<protein>
    <submittedName>
        <fullName evidence="1">Uncharacterized protein</fullName>
    </submittedName>
</protein>
<name>A0ABV0MQR8_9TELE</name>
<gene>
    <name evidence="1" type="ORF">GOODEAATRI_009673</name>
</gene>
<comment type="caution">
    <text evidence="1">The sequence shown here is derived from an EMBL/GenBank/DDBJ whole genome shotgun (WGS) entry which is preliminary data.</text>
</comment>
<reference evidence="1 2" key="1">
    <citation type="submission" date="2021-06" db="EMBL/GenBank/DDBJ databases">
        <authorList>
            <person name="Palmer J.M."/>
        </authorList>
    </citation>
    <scope>NUCLEOTIDE SEQUENCE [LARGE SCALE GENOMIC DNA]</scope>
    <source>
        <strain evidence="1 2">GA_2019</strain>
        <tissue evidence="1">Muscle</tissue>
    </source>
</reference>
<evidence type="ECO:0000313" key="1">
    <source>
        <dbReference type="EMBL" id="MEQ2161447.1"/>
    </source>
</evidence>
<evidence type="ECO:0000313" key="2">
    <source>
        <dbReference type="Proteomes" id="UP001476798"/>
    </source>
</evidence>
<sequence length="105" mass="12299">MFKFIVQKDLLWPKQFTDNFPKCLGDNQDVYLTDLCVPFHQQWSSEVSIRCHFCYCKCFRSNFCRPTTPGKVSCCSMFSLFVKESQSLRNGHVTFSKETLLFICS</sequence>
<dbReference type="Proteomes" id="UP001476798">
    <property type="component" value="Unassembled WGS sequence"/>
</dbReference>
<dbReference type="EMBL" id="JAHRIO010010544">
    <property type="protein sequence ID" value="MEQ2161447.1"/>
    <property type="molecule type" value="Genomic_DNA"/>
</dbReference>
<keyword evidence="2" id="KW-1185">Reference proteome</keyword>
<proteinExistence type="predicted"/>
<accession>A0ABV0MQR8</accession>
<organism evidence="1 2">
    <name type="scientific">Goodea atripinnis</name>
    <dbReference type="NCBI Taxonomy" id="208336"/>
    <lineage>
        <taxon>Eukaryota</taxon>
        <taxon>Metazoa</taxon>
        <taxon>Chordata</taxon>
        <taxon>Craniata</taxon>
        <taxon>Vertebrata</taxon>
        <taxon>Euteleostomi</taxon>
        <taxon>Actinopterygii</taxon>
        <taxon>Neopterygii</taxon>
        <taxon>Teleostei</taxon>
        <taxon>Neoteleostei</taxon>
        <taxon>Acanthomorphata</taxon>
        <taxon>Ovalentaria</taxon>
        <taxon>Atherinomorphae</taxon>
        <taxon>Cyprinodontiformes</taxon>
        <taxon>Goodeidae</taxon>
        <taxon>Goodea</taxon>
    </lineage>
</organism>